<sequence>MPKSKEKRAAKATPKSSPTPPVDSAPTAAAKVFGIAELREMILYEVAISSQQNLKTLEPACTLSRLRRVNRDFNLTITGSSEQGGSRQIQEVLHDSVAPDRFDVPAPLYWLFTEALGTGMWRIASPWHSHFRLRQVDAHIWSQESTRVRRYRGQEKAMWRQVRIGRLDEESREVAIDMVFRARLASDTPCGPPHLFPTAIYFTTSDDLGTVFDKFVEALDWTQRIPQEKLASDSVMRRCLV</sequence>
<gene>
    <name evidence="2" type="ORF">HII31_02857</name>
</gene>
<comment type="caution">
    <text evidence="2">The sequence shown here is derived from an EMBL/GenBank/DDBJ whole genome shotgun (WGS) entry which is preliminary data.</text>
</comment>
<evidence type="ECO:0000313" key="2">
    <source>
        <dbReference type="EMBL" id="KAF7195840.1"/>
    </source>
</evidence>
<evidence type="ECO:0000256" key="1">
    <source>
        <dbReference type="SAM" id="MobiDB-lite"/>
    </source>
</evidence>
<proteinExistence type="predicted"/>
<dbReference type="EMBL" id="JABCIY010000036">
    <property type="protein sequence ID" value="KAF7195840.1"/>
    <property type="molecule type" value="Genomic_DNA"/>
</dbReference>
<name>A0A8H6RPY6_9PEZI</name>
<protein>
    <submittedName>
        <fullName evidence="2">Uncharacterized protein</fullName>
    </submittedName>
</protein>
<keyword evidence="3" id="KW-1185">Reference proteome</keyword>
<organism evidence="2 3">
    <name type="scientific">Pseudocercospora fuligena</name>
    <dbReference type="NCBI Taxonomy" id="685502"/>
    <lineage>
        <taxon>Eukaryota</taxon>
        <taxon>Fungi</taxon>
        <taxon>Dikarya</taxon>
        <taxon>Ascomycota</taxon>
        <taxon>Pezizomycotina</taxon>
        <taxon>Dothideomycetes</taxon>
        <taxon>Dothideomycetidae</taxon>
        <taxon>Mycosphaerellales</taxon>
        <taxon>Mycosphaerellaceae</taxon>
        <taxon>Pseudocercospora</taxon>
    </lineage>
</organism>
<feature type="region of interest" description="Disordered" evidence="1">
    <location>
        <begin position="1"/>
        <end position="26"/>
    </location>
</feature>
<dbReference type="AlphaFoldDB" id="A0A8H6RPY6"/>
<dbReference type="Proteomes" id="UP000660729">
    <property type="component" value="Unassembled WGS sequence"/>
</dbReference>
<evidence type="ECO:0000313" key="3">
    <source>
        <dbReference type="Proteomes" id="UP000660729"/>
    </source>
</evidence>
<feature type="compositionally biased region" description="Basic residues" evidence="1">
    <location>
        <begin position="1"/>
        <end position="10"/>
    </location>
</feature>
<accession>A0A8H6RPY6</accession>
<dbReference type="OrthoDB" id="3648185at2759"/>
<reference evidence="2" key="1">
    <citation type="submission" date="2020-04" db="EMBL/GenBank/DDBJ databases">
        <title>Draft genome resource of the tomato pathogen Pseudocercospora fuligena.</title>
        <authorList>
            <person name="Zaccaron A."/>
        </authorList>
    </citation>
    <scope>NUCLEOTIDE SEQUENCE</scope>
    <source>
        <strain evidence="2">PF001</strain>
    </source>
</reference>